<dbReference type="EMBL" id="QFWT01000009">
    <property type="protein sequence ID" value="PWI32542.1"/>
    <property type="molecule type" value="Genomic_DNA"/>
</dbReference>
<keyword evidence="3 5" id="KW-1133">Transmembrane helix</keyword>
<evidence type="ECO:0000256" key="4">
    <source>
        <dbReference type="ARBA" id="ARBA00023136"/>
    </source>
</evidence>
<sequence>MLTSTFSLSLTGLFAKQLTGTMSVGLLSFLRFLIPAVLLLAIVWASKLTLPPRSLLKPIIIRALCIAGCQICFLISLETLSLVESVVLFATGPLFIPVLEKLFFKVDIQAETKFGLAATFIGVMLLAGDVSGIQVKPELLWGLAAGMLNAGSQVSLFRASKGDMKPAALNGWTFLFAALSILPLLSVQGISELDWLFLTQPVEQAWIWVWLVVFSVLIVFNQIFRSMAYKLAESNSQVAPLIFTNLLFTAVWQMLFFDESFSNYQVMGIALIITASLMNSFAAKLIKLVFHSKAQSI</sequence>
<comment type="caution">
    <text evidence="7">The sequence shown here is derived from an EMBL/GenBank/DDBJ whole genome shotgun (WGS) entry which is preliminary data.</text>
</comment>
<feature type="transmembrane region" description="Helical" evidence="5">
    <location>
        <begin position="83"/>
        <end position="102"/>
    </location>
</feature>
<feature type="transmembrane region" description="Helical" evidence="5">
    <location>
        <begin position="25"/>
        <end position="47"/>
    </location>
</feature>
<reference evidence="7 8" key="1">
    <citation type="submission" date="2018-05" db="EMBL/GenBank/DDBJ databases">
        <title>Vibrio limimaris sp. nov., isolated from marine sediment.</title>
        <authorList>
            <person name="Li C.-M."/>
        </authorList>
    </citation>
    <scope>NUCLEOTIDE SEQUENCE [LARGE SCALE GENOMIC DNA]</scope>
    <source>
        <strain evidence="7 8">E4404</strain>
    </source>
</reference>
<evidence type="ECO:0000256" key="2">
    <source>
        <dbReference type="ARBA" id="ARBA00022692"/>
    </source>
</evidence>
<evidence type="ECO:0000256" key="3">
    <source>
        <dbReference type="ARBA" id="ARBA00022989"/>
    </source>
</evidence>
<feature type="domain" description="EamA" evidence="6">
    <location>
        <begin position="1"/>
        <end position="126"/>
    </location>
</feature>
<dbReference type="Pfam" id="PF00892">
    <property type="entry name" value="EamA"/>
    <property type="match status" value="2"/>
</dbReference>
<dbReference type="InterPro" id="IPR000620">
    <property type="entry name" value="EamA_dom"/>
</dbReference>
<feature type="transmembrane region" description="Helical" evidence="5">
    <location>
        <begin position="205"/>
        <end position="224"/>
    </location>
</feature>
<keyword evidence="2 5" id="KW-0812">Transmembrane</keyword>
<organism evidence="7 8">
    <name type="scientific">Vibrio albus</name>
    <dbReference type="NCBI Taxonomy" id="2200953"/>
    <lineage>
        <taxon>Bacteria</taxon>
        <taxon>Pseudomonadati</taxon>
        <taxon>Pseudomonadota</taxon>
        <taxon>Gammaproteobacteria</taxon>
        <taxon>Vibrionales</taxon>
        <taxon>Vibrionaceae</taxon>
        <taxon>Vibrio</taxon>
    </lineage>
</organism>
<keyword evidence="8" id="KW-1185">Reference proteome</keyword>
<dbReference type="AlphaFoldDB" id="A0A2U3B700"/>
<comment type="subcellular location">
    <subcellularLocation>
        <location evidence="1">Membrane</location>
        <topology evidence="1">Multi-pass membrane protein</topology>
    </subcellularLocation>
</comment>
<accession>A0A2U3B700</accession>
<evidence type="ECO:0000259" key="6">
    <source>
        <dbReference type="Pfam" id="PF00892"/>
    </source>
</evidence>
<keyword evidence="4 5" id="KW-0472">Membrane</keyword>
<dbReference type="GO" id="GO:0016020">
    <property type="term" value="C:membrane"/>
    <property type="evidence" value="ECO:0007669"/>
    <property type="project" value="UniProtKB-SubCell"/>
</dbReference>
<evidence type="ECO:0000313" key="8">
    <source>
        <dbReference type="Proteomes" id="UP000245362"/>
    </source>
</evidence>
<protein>
    <submittedName>
        <fullName evidence="7">EamA family transporter</fullName>
    </submittedName>
</protein>
<name>A0A2U3B700_9VIBR</name>
<evidence type="ECO:0000256" key="5">
    <source>
        <dbReference type="SAM" id="Phobius"/>
    </source>
</evidence>
<feature type="transmembrane region" description="Helical" evidence="5">
    <location>
        <begin position="236"/>
        <end position="255"/>
    </location>
</feature>
<dbReference type="PANTHER" id="PTHR22911">
    <property type="entry name" value="ACYL-MALONYL CONDENSING ENZYME-RELATED"/>
    <property type="match status" value="1"/>
</dbReference>
<dbReference type="InterPro" id="IPR037185">
    <property type="entry name" value="EmrE-like"/>
</dbReference>
<feature type="transmembrane region" description="Helical" evidence="5">
    <location>
        <begin position="267"/>
        <end position="290"/>
    </location>
</feature>
<dbReference type="PANTHER" id="PTHR22911:SF6">
    <property type="entry name" value="SOLUTE CARRIER FAMILY 35 MEMBER G1"/>
    <property type="match status" value="1"/>
</dbReference>
<dbReference type="OrthoDB" id="6019878at2"/>
<feature type="transmembrane region" description="Helical" evidence="5">
    <location>
        <begin position="169"/>
        <end position="185"/>
    </location>
</feature>
<proteinExistence type="predicted"/>
<evidence type="ECO:0000313" key="7">
    <source>
        <dbReference type="EMBL" id="PWI32542.1"/>
    </source>
</evidence>
<feature type="domain" description="EamA" evidence="6">
    <location>
        <begin position="139"/>
        <end position="280"/>
    </location>
</feature>
<dbReference type="Proteomes" id="UP000245362">
    <property type="component" value="Unassembled WGS sequence"/>
</dbReference>
<feature type="transmembrane region" description="Helical" evidence="5">
    <location>
        <begin position="59"/>
        <end position="77"/>
    </location>
</feature>
<gene>
    <name evidence="7" type="ORF">DI392_15445</name>
</gene>
<dbReference type="SUPFAM" id="SSF103481">
    <property type="entry name" value="Multidrug resistance efflux transporter EmrE"/>
    <property type="match status" value="2"/>
</dbReference>
<evidence type="ECO:0000256" key="1">
    <source>
        <dbReference type="ARBA" id="ARBA00004141"/>
    </source>
</evidence>